<feature type="transmembrane region" description="Helical" evidence="2">
    <location>
        <begin position="60"/>
        <end position="77"/>
    </location>
</feature>
<dbReference type="EMBL" id="AE017346">
    <property type="protein sequence ID" value="ALO68965.1"/>
    <property type="molecule type" value="Genomic_DNA"/>
</dbReference>
<feature type="transmembrane region" description="Helical" evidence="2">
    <location>
        <begin position="20"/>
        <end position="40"/>
    </location>
</feature>
<reference evidence="4 5" key="1">
    <citation type="journal article" date="2005" name="Science">
        <title>The genome of the basidiomycetous yeast and human pathogen Cryptococcus neoformans.</title>
        <authorList>
            <person name="Loftus B.J."/>
            <person name="Fung E."/>
            <person name="Roncaglia P."/>
            <person name="Rowley D."/>
            <person name="Amedeo P."/>
            <person name="Bruno D."/>
            <person name="Vamathevan J."/>
            <person name="Miranda M."/>
            <person name="Anderson I.J."/>
            <person name="Fraser J.A."/>
            <person name="Allen J.E."/>
            <person name="Bosdet I.E."/>
            <person name="Brent M.R."/>
            <person name="Chiu R."/>
            <person name="Doering T.L."/>
            <person name="Donlin M.J."/>
            <person name="D'Souza C.A."/>
            <person name="Fox D.S."/>
            <person name="Grinberg V."/>
            <person name="Fu J."/>
            <person name="Fukushima M."/>
            <person name="Haas B.J."/>
            <person name="Huang J.C."/>
            <person name="Janbon G."/>
            <person name="Jones S.J."/>
            <person name="Koo H.L."/>
            <person name="Krzywinski M.I."/>
            <person name="Kwon-Chung J.K."/>
            <person name="Lengeler K.B."/>
            <person name="Maiti R."/>
            <person name="Marra M.A."/>
            <person name="Marra R.E."/>
            <person name="Mathewson C.A."/>
            <person name="Mitchell T.G."/>
            <person name="Pertea M."/>
            <person name="Riggs F.R."/>
            <person name="Salzberg S.L."/>
            <person name="Schein J.E."/>
            <person name="Shvartsbeyn A."/>
            <person name="Shin H."/>
            <person name="Shumway M."/>
            <person name="Specht C.A."/>
            <person name="Suh B.B."/>
            <person name="Tenney A."/>
            <person name="Utterback T.R."/>
            <person name="Wickes B.L."/>
            <person name="Wortman J.R."/>
            <person name="Wye N.H."/>
            <person name="Kronstad J.W."/>
            <person name="Lodge J.K."/>
            <person name="Heitman J."/>
            <person name="Davis R.W."/>
            <person name="Fraser C.M."/>
            <person name="Hyman R.W."/>
        </authorList>
    </citation>
    <scope>NUCLEOTIDE SEQUENCE [LARGE SCALE GENOMIC DNA]</scope>
    <source>
        <strain evidence="5">JEC21 / ATCC MYA-565</strain>
    </source>
</reference>
<dbReference type="Proteomes" id="UP000002149">
    <property type="component" value="Chromosome 6"/>
</dbReference>
<evidence type="ECO:0000256" key="1">
    <source>
        <dbReference type="SAM" id="MobiDB-lite"/>
    </source>
</evidence>
<dbReference type="KEGG" id="cne:CNF00163"/>
<dbReference type="OrthoDB" id="2576408at2759"/>
<feature type="transmembrane region" description="Helical" evidence="2">
    <location>
        <begin position="99"/>
        <end position="124"/>
    </location>
</feature>
<evidence type="ECO:0000313" key="4">
    <source>
        <dbReference type="EMBL" id="ALO68965.1"/>
    </source>
</evidence>
<feature type="region of interest" description="Disordered" evidence="1">
    <location>
        <begin position="192"/>
        <end position="240"/>
    </location>
</feature>
<proteinExistence type="predicted"/>
<gene>
    <name evidence="4" type="ordered locus">CNF00163</name>
</gene>
<evidence type="ECO:0000256" key="2">
    <source>
        <dbReference type="SAM" id="Phobius"/>
    </source>
</evidence>
<keyword evidence="2" id="KW-0472">Membrane</keyword>
<feature type="compositionally biased region" description="Pro residues" evidence="1">
    <location>
        <begin position="224"/>
        <end position="239"/>
    </location>
</feature>
<dbReference type="PaxDb" id="214684-A0A0S2M5F3"/>
<feature type="compositionally biased region" description="Basic and acidic residues" evidence="1">
    <location>
        <begin position="317"/>
        <end position="331"/>
    </location>
</feature>
<organism evidence="4 5">
    <name type="scientific">Cryptococcus deneoformans (strain JEC21 / ATCC MYA-565)</name>
    <name type="common">Cryptococcus neoformans var. neoformans serotype D</name>
    <dbReference type="NCBI Taxonomy" id="214684"/>
    <lineage>
        <taxon>Eukaryota</taxon>
        <taxon>Fungi</taxon>
        <taxon>Dikarya</taxon>
        <taxon>Basidiomycota</taxon>
        <taxon>Agaricomycotina</taxon>
        <taxon>Tremellomycetes</taxon>
        <taxon>Tremellales</taxon>
        <taxon>Cryptococcaceae</taxon>
        <taxon>Cryptococcus</taxon>
        <taxon>Cryptococcus neoformans species complex</taxon>
    </lineage>
</organism>
<dbReference type="AlphaFoldDB" id="A0A0S2M5F3"/>
<feature type="region of interest" description="Disordered" evidence="1">
    <location>
        <begin position="312"/>
        <end position="343"/>
    </location>
</feature>
<protein>
    <recommendedName>
        <fullName evidence="3">DUF1746 domain-containing protein</fullName>
    </recommendedName>
</protein>
<name>A0A0S2M5F3_CRYD1</name>
<feature type="domain" description="DUF1746" evidence="3">
    <location>
        <begin position="18"/>
        <end position="117"/>
    </location>
</feature>
<accession>A0A0S2M5F3</accession>
<feature type="compositionally biased region" description="Low complexity" evidence="1">
    <location>
        <begin position="214"/>
        <end position="223"/>
    </location>
</feature>
<dbReference type="InParanoid" id="A0A0S2M5F3"/>
<evidence type="ECO:0000259" key="3">
    <source>
        <dbReference type="Pfam" id="PF08508"/>
    </source>
</evidence>
<dbReference type="Pfam" id="PF08508">
    <property type="entry name" value="DUF1746"/>
    <property type="match status" value="1"/>
</dbReference>
<keyword evidence="2" id="KW-0812">Transmembrane</keyword>
<dbReference type="RefSeq" id="XP_024514477.1">
    <property type="nucleotide sequence ID" value="XM_024658549.1"/>
</dbReference>
<keyword evidence="2" id="KW-1133">Transmembrane helix</keyword>
<evidence type="ECO:0000313" key="5">
    <source>
        <dbReference type="Proteomes" id="UP000002149"/>
    </source>
</evidence>
<dbReference type="InterPro" id="IPR013715">
    <property type="entry name" value="DUF1746"/>
</dbReference>
<dbReference type="GeneID" id="36392884"/>
<keyword evidence="5" id="KW-1185">Reference proteome</keyword>
<dbReference type="VEuPathDB" id="FungiDB:CNF00163"/>
<sequence length="343" mass="36820">MVYAPQRRHAMASLTSIAQILAYLQYLHSPSLLILIARLLTHVQIQVISLIPPSRSLQNLALMLTLVNIVAGILHWLDSAHGGGGGGGMVLDFVGTRPLGLACVWILDVLIWGIHLLALVLSYINSIGGTHDYKRSTKFPYPDILLPPPPPAAPQSTPQTTPPFPFSFPFPFPFPWSSTSSKYGVIFQEDEDEQAGDDLESGEHHGGPSPAWGTSTPTSTSDPDPFPFPLPPPPSPPSPHWTNPPTIFSLSLSHLWTVIRYLPAPSPARVVEGGTPAVTPAATPAVTPRNERRGLAGMNRLGGAAAVGGISIGAESQSERAREREGADGEGRIPGSYWVNRDW</sequence>